<evidence type="ECO:0000313" key="1">
    <source>
        <dbReference type="EMBL" id="AYO43148.1"/>
    </source>
</evidence>
<dbReference type="OrthoDB" id="166134at2759"/>
<dbReference type="VEuPathDB" id="FungiDB:DNF11_2198"/>
<dbReference type="AlphaFoldDB" id="A0A3G2S7J9"/>
<proteinExistence type="predicted"/>
<keyword evidence="2" id="KW-1185">Reference proteome</keyword>
<evidence type="ECO:0000313" key="2">
    <source>
        <dbReference type="Proteomes" id="UP000269793"/>
    </source>
</evidence>
<dbReference type="EMBL" id="CP033151">
    <property type="protein sequence ID" value="AYO43148.1"/>
    <property type="molecule type" value="Genomic_DNA"/>
</dbReference>
<dbReference type="STRING" id="425264.A0A3G2S7J9"/>
<sequence>MLRNRRSDDMPLCPLYQNLLILQKDINEALPDFHEMILGLKKNDTDLSLASTVRDSHALQANAFQARKDLLARFSRFEQLARKIESMPPIVDGVTSAAQKRLQQAIFARASLFLQRNMIPLQGLSSQPTPNASKKKVPRHIQEQLHALKVQDTLLSEYMESAQKLRNLDDMASLRQSQEEIRAEIARLQQE</sequence>
<protein>
    <submittedName>
        <fullName evidence="1">Uncharacterized protein</fullName>
    </submittedName>
</protein>
<gene>
    <name evidence="1" type="ORF">DNF11_2198</name>
</gene>
<organism evidence="1 2">
    <name type="scientific">Malassezia restricta (strain ATCC 96810 / NBRC 103918 / CBS 7877)</name>
    <name type="common">Seborrheic dermatitis infection agent</name>
    <dbReference type="NCBI Taxonomy" id="425264"/>
    <lineage>
        <taxon>Eukaryota</taxon>
        <taxon>Fungi</taxon>
        <taxon>Dikarya</taxon>
        <taxon>Basidiomycota</taxon>
        <taxon>Ustilaginomycotina</taxon>
        <taxon>Malasseziomycetes</taxon>
        <taxon>Malasseziales</taxon>
        <taxon>Malasseziaceae</taxon>
        <taxon>Malassezia</taxon>
    </lineage>
</organism>
<dbReference type="Proteomes" id="UP000269793">
    <property type="component" value="Chromosome IV"/>
</dbReference>
<reference evidence="1 2" key="1">
    <citation type="submission" date="2018-10" db="EMBL/GenBank/DDBJ databases">
        <title>Complete genome sequence of Malassezia restricta CBS 7877.</title>
        <authorList>
            <person name="Morand S.C."/>
            <person name="Bertignac M."/>
            <person name="Iltis A."/>
            <person name="Kolder I."/>
            <person name="Pirovano W."/>
            <person name="Jourdain R."/>
            <person name="Clavaud C."/>
        </authorList>
    </citation>
    <scope>NUCLEOTIDE SEQUENCE [LARGE SCALE GENOMIC DNA]</scope>
    <source>
        <strain evidence="1 2">CBS 7877</strain>
    </source>
</reference>
<accession>A0A3G2S7J9</accession>
<name>A0A3G2S7J9_MALR7</name>